<organism evidence="7 8">
    <name type="scientific">Ambispora leptoticha</name>
    <dbReference type="NCBI Taxonomy" id="144679"/>
    <lineage>
        <taxon>Eukaryota</taxon>
        <taxon>Fungi</taxon>
        <taxon>Fungi incertae sedis</taxon>
        <taxon>Mucoromycota</taxon>
        <taxon>Glomeromycotina</taxon>
        <taxon>Glomeromycetes</taxon>
        <taxon>Archaeosporales</taxon>
        <taxon>Ambisporaceae</taxon>
        <taxon>Ambispora</taxon>
    </lineage>
</organism>
<dbReference type="GO" id="GO:0005524">
    <property type="term" value="F:ATP binding"/>
    <property type="evidence" value="ECO:0007669"/>
    <property type="project" value="UniProtKB-KW"/>
</dbReference>
<evidence type="ECO:0000256" key="1">
    <source>
        <dbReference type="ARBA" id="ARBA00022598"/>
    </source>
</evidence>
<protein>
    <submittedName>
        <fullName evidence="7">10518_t:CDS:1</fullName>
    </submittedName>
</protein>
<feature type="non-terminal residue" evidence="7">
    <location>
        <position position="183"/>
    </location>
</feature>
<comment type="caution">
    <text evidence="7">The sequence shown here is derived from an EMBL/GenBank/DDBJ whole genome shotgun (WGS) entry which is preliminary data.</text>
</comment>
<name>A0A9N9I2Y8_9GLOM</name>
<dbReference type="AlphaFoldDB" id="A0A9N9I2Y8"/>
<dbReference type="OrthoDB" id="1931232at2759"/>
<dbReference type="SUPFAM" id="SSF55681">
    <property type="entry name" value="Class II aaRS and biotin synthetases"/>
    <property type="match status" value="1"/>
</dbReference>
<dbReference type="EMBL" id="CAJVPS010025170">
    <property type="protein sequence ID" value="CAG8718202.1"/>
    <property type="molecule type" value="Genomic_DNA"/>
</dbReference>
<dbReference type="Gene3D" id="3.30.930.10">
    <property type="entry name" value="Bira Bifunctional Protein, Domain 2"/>
    <property type="match status" value="1"/>
</dbReference>
<dbReference type="PANTHER" id="PTHR22594:SF34">
    <property type="entry name" value="ASPARAGINE--TRNA LIGASE, MITOCHONDRIAL-RELATED"/>
    <property type="match status" value="1"/>
</dbReference>
<keyword evidence="4" id="KW-0648">Protein biosynthesis</keyword>
<evidence type="ECO:0000256" key="3">
    <source>
        <dbReference type="ARBA" id="ARBA00022840"/>
    </source>
</evidence>
<keyword evidence="2" id="KW-0547">Nucleotide-binding</keyword>
<evidence type="ECO:0000313" key="7">
    <source>
        <dbReference type="EMBL" id="CAG8718202.1"/>
    </source>
</evidence>
<dbReference type="GO" id="GO:0006421">
    <property type="term" value="P:asparaginyl-tRNA aminoacylation"/>
    <property type="evidence" value="ECO:0007669"/>
    <property type="project" value="TreeGrafter"/>
</dbReference>
<reference evidence="7" key="1">
    <citation type="submission" date="2021-06" db="EMBL/GenBank/DDBJ databases">
        <authorList>
            <person name="Kallberg Y."/>
            <person name="Tangrot J."/>
            <person name="Rosling A."/>
        </authorList>
    </citation>
    <scope>NUCLEOTIDE SEQUENCE</scope>
    <source>
        <strain evidence="7">FL130A</strain>
    </source>
</reference>
<accession>A0A9N9I2Y8</accession>
<feature type="domain" description="Aminoacyl-tRNA synthetase class II (D/K/N)" evidence="6">
    <location>
        <begin position="1"/>
        <end position="148"/>
    </location>
</feature>
<sequence length="183" mass="20666">VSKAIHDFFDQEGFYYVPTPIITSNDAEGTGATFNLTTNQKKSFFSKPAQLTVSGQLHAEALAQGLGKVYTFSPCFRAEKSHTTRHLADSVLANCSEELKYFEKYQAPEIIPKLVAITKKEFAKIDYTQAIKILKKVAKKFTSGSRMSIVHTMIKNFYDKYSQATFEAEKSILSSQEKEIRKQ</sequence>
<dbReference type="PANTHER" id="PTHR22594">
    <property type="entry name" value="ASPARTYL/LYSYL-TRNA SYNTHETASE"/>
    <property type="match status" value="1"/>
</dbReference>
<dbReference type="GO" id="GO:0004812">
    <property type="term" value="F:aminoacyl-tRNA ligase activity"/>
    <property type="evidence" value="ECO:0007669"/>
    <property type="project" value="UniProtKB-KW"/>
</dbReference>
<keyword evidence="5" id="KW-0030">Aminoacyl-tRNA synthetase</keyword>
<dbReference type="Proteomes" id="UP000789508">
    <property type="component" value="Unassembled WGS sequence"/>
</dbReference>
<keyword evidence="3" id="KW-0067">ATP-binding</keyword>
<evidence type="ECO:0000256" key="4">
    <source>
        <dbReference type="ARBA" id="ARBA00022917"/>
    </source>
</evidence>
<dbReference type="Pfam" id="PF00152">
    <property type="entry name" value="tRNA-synt_2"/>
    <property type="match status" value="1"/>
</dbReference>
<evidence type="ECO:0000256" key="2">
    <source>
        <dbReference type="ARBA" id="ARBA00022741"/>
    </source>
</evidence>
<proteinExistence type="predicted"/>
<feature type="non-terminal residue" evidence="7">
    <location>
        <position position="1"/>
    </location>
</feature>
<gene>
    <name evidence="7" type="ORF">ALEPTO_LOCUS12158</name>
</gene>
<dbReference type="InterPro" id="IPR045864">
    <property type="entry name" value="aa-tRNA-synth_II/BPL/LPL"/>
</dbReference>
<keyword evidence="1" id="KW-0436">Ligase</keyword>
<dbReference type="InterPro" id="IPR004364">
    <property type="entry name" value="Aa-tRNA-synt_II"/>
</dbReference>
<keyword evidence="8" id="KW-1185">Reference proteome</keyword>
<evidence type="ECO:0000313" key="8">
    <source>
        <dbReference type="Proteomes" id="UP000789508"/>
    </source>
</evidence>
<evidence type="ECO:0000259" key="6">
    <source>
        <dbReference type="Pfam" id="PF00152"/>
    </source>
</evidence>
<evidence type="ECO:0000256" key="5">
    <source>
        <dbReference type="ARBA" id="ARBA00023146"/>
    </source>
</evidence>